<evidence type="ECO:0000256" key="2">
    <source>
        <dbReference type="ARBA" id="ARBA00004749"/>
    </source>
</evidence>
<dbReference type="GO" id="GO:0004497">
    <property type="term" value="F:monooxygenase activity"/>
    <property type="evidence" value="ECO:0007669"/>
    <property type="project" value="UniProtKB-KW"/>
</dbReference>
<proteinExistence type="inferred from homology"/>
<gene>
    <name evidence="9" type="ORF">FDP22_15040</name>
</gene>
<dbReference type="PROSITE" id="PS51257">
    <property type="entry name" value="PROKAR_LIPOPROTEIN"/>
    <property type="match status" value="1"/>
</dbReference>
<comment type="similarity">
    <text evidence="3">Belongs to the UbiH/COQ6 family.</text>
</comment>
<dbReference type="AlphaFoldDB" id="A0A5B8FZ84"/>
<keyword evidence="5" id="KW-0274">FAD</keyword>
<comment type="cofactor">
    <cofactor evidence="1">
        <name>FAD</name>
        <dbReference type="ChEBI" id="CHEBI:57692"/>
    </cofactor>
</comment>
<name>A0A5B8FZ84_9RHOB</name>
<dbReference type="UniPathway" id="UPA00232"/>
<comment type="pathway">
    <text evidence="2">Cofactor biosynthesis; ubiquinone biosynthesis.</text>
</comment>
<dbReference type="Proteomes" id="UP000305888">
    <property type="component" value="Chromosome"/>
</dbReference>
<dbReference type="InterPro" id="IPR051205">
    <property type="entry name" value="UbiH/COQ6_monooxygenase"/>
</dbReference>
<dbReference type="PANTHER" id="PTHR43876">
    <property type="entry name" value="UBIQUINONE BIOSYNTHESIS MONOOXYGENASE COQ6, MITOCHONDRIAL"/>
    <property type="match status" value="1"/>
</dbReference>
<dbReference type="KEGG" id="ppru:FDP22_15040"/>
<reference evidence="9 10" key="1">
    <citation type="submission" date="2019-06" db="EMBL/GenBank/DDBJ databases">
        <title>Genome sequence of Rhodobacteraceae bacterium D4M1.</title>
        <authorList>
            <person name="Cao J."/>
        </authorList>
    </citation>
    <scope>NUCLEOTIDE SEQUENCE [LARGE SCALE GENOMIC DNA]</scope>
    <source>
        <strain evidence="9 10">D4M1</strain>
    </source>
</reference>
<dbReference type="EMBL" id="CP040818">
    <property type="protein sequence ID" value="QDL92984.1"/>
    <property type="molecule type" value="Genomic_DNA"/>
</dbReference>
<evidence type="ECO:0000256" key="6">
    <source>
        <dbReference type="ARBA" id="ARBA00023002"/>
    </source>
</evidence>
<keyword evidence="4" id="KW-0285">Flavoprotein</keyword>
<organism evidence="9 10">
    <name type="scientific">Paroceanicella profunda</name>
    <dbReference type="NCBI Taxonomy" id="2579971"/>
    <lineage>
        <taxon>Bacteria</taxon>
        <taxon>Pseudomonadati</taxon>
        <taxon>Pseudomonadota</taxon>
        <taxon>Alphaproteobacteria</taxon>
        <taxon>Rhodobacterales</taxon>
        <taxon>Paracoccaceae</taxon>
        <taxon>Paroceanicella</taxon>
    </lineage>
</organism>
<evidence type="ECO:0000256" key="5">
    <source>
        <dbReference type="ARBA" id="ARBA00022827"/>
    </source>
</evidence>
<evidence type="ECO:0000259" key="8">
    <source>
        <dbReference type="Pfam" id="PF01494"/>
    </source>
</evidence>
<dbReference type="RefSeq" id="WP_138574866.1">
    <property type="nucleotide sequence ID" value="NZ_CP040818.1"/>
</dbReference>
<dbReference type="GO" id="GO:0006744">
    <property type="term" value="P:ubiquinone biosynthetic process"/>
    <property type="evidence" value="ECO:0007669"/>
    <property type="project" value="UniProtKB-UniPathway"/>
</dbReference>
<feature type="domain" description="FAD-binding" evidence="8">
    <location>
        <begin position="5"/>
        <end position="349"/>
    </location>
</feature>
<evidence type="ECO:0000313" key="10">
    <source>
        <dbReference type="Proteomes" id="UP000305888"/>
    </source>
</evidence>
<evidence type="ECO:0000256" key="4">
    <source>
        <dbReference type="ARBA" id="ARBA00022630"/>
    </source>
</evidence>
<accession>A0A5B8FZ84</accession>
<evidence type="ECO:0000256" key="7">
    <source>
        <dbReference type="ARBA" id="ARBA00023033"/>
    </source>
</evidence>
<dbReference type="OrthoDB" id="9796623at2"/>
<dbReference type="GO" id="GO:0071949">
    <property type="term" value="F:FAD binding"/>
    <property type="evidence" value="ECO:0007669"/>
    <property type="project" value="InterPro"/>
</dbReference>
<sequence>MERIETDILVVGGGIAGLTASCAFASAGLSALCVDPAPPVTDSAAPGADLRSTAFLQPARATLEAAGLWPRLAPHAAPLRTMRLVDAGGPAPVVRTRADFDAAELGDQPFGWNFPNWLLRREMEAHLAALPDARLERTGFARITPRLDHALVRLTDGRMVRARLVIGADGRDSALREAVGIPAHRHSYGQKALVFAVSHDAPHDDVSIEVHRTGGPFTLVPLPGAEGRHRSAVVWMEEGPEATRLQALPRPELEAEIDRRSCGVLGRLTLESGTALWPIIAQLARRMDGPRTALVAEAAHVVPPIGAQGLNLSLKDIQCLLDLVRAAREAGQDIGSAALLARYHAARWPDCAARLAGIDALNRAARFTTPGLRDLRRTGLSLLHATPPLRRLAMRAGLGLR</sequence>
<dbReference type="PRINTS" id="PR00420">
    <property type="entry name" value="RNGMNOXGNASE"/>
</dbReference>
<dbReference type="SUPFAM" id="SSF51905">
    <property type="entry name" value="FAD/NAD(P)-binding domain"/>
    <property type="match status" value="1"/>
</dbReference>
<dbReference type="PANTHER" id="PTHR43876:SF7">
    <property type="entry name" value="UBIQUINONE BIOSYNTHESIS MONOOXYGENASE COQ6, MITOCHONDRIAL"/>
    <property type="match status" value="1"/>
</dbReference>
<dbReference type="Pfam" id="PF01494">
    <property type="entry name" value="FAD_binding_3"/>
    <property type="match status" value="1"/>
</dbReference>
<dbReference type="Gene3D" id="3.50.50.60">
    <property type="entry name" value="FAD/NAD(P)-binding domain"/>
    <property type="match status" value="2"/>
</dbReference>
<protein>
    <submittedName>
        <fullName evidence="9">UbiH/UbiF family hydroxylase</fullName>
    </submittedName>
</protein>
<dbReference type="NCBIfam" id="TIGR01988">
    <property type="entry name" value="Ubi-OHases"/>
    <property type="match status" value="1"/>
</dbReference>
<evidence type="ECO:0000313" key="9">
    <source>
        <dbReference type="EMBL" id="QDL92984.1"/>
    </source>
</evidence>
<evidence type="ECO:0000256" key="1">
    <source>
        <dbReference type="ARBA" id="ARBA00001974"/>
    </source>
</evidence>
<dbReference type="NCBIfam" id="NF005691">
    <property type="entry name" value="PRK07494.1"/>
    <property type="match status" value="1"/>
</dbReference>
<keyword evidence="10" id="KW-1185">Reference proteome</keyword>
<keyword evidence="6" id="KW-0560">Oxidoreductase</keyword>
<keyword evidence="7" id="KW-0503">Monooxygenase</keyword>
<dbReference type="InterPro" id="IPR002938">
    <property type="entry name" value="FAD-bd"/>
</dbReference>
<dbReference type="GO" id="GO:0016705">
    <property type="term" value="F:oxidoreductase activity, acting on paired donors, with incorporation or reduction of molecular oxygen"/>
    <property type="evidence" value="ECO:0007669"/>
    <property type="project" value="InterPro"/>
</dbReference>
<dbReference type="InterPro" id="IPR036188">
    <property type="entry name" value="FAD/NAD-bd_sf"/>
</dbReference>
<evidence type="ECO:0000256" key="3">
    <source>
        <dbReference type="ARBA" id="ARBA00005349"/>
    </source>
</evidence>
<dbReference type="InterPro" id="IPR010971">
    <property type="entry name" value="UbiH/COQ6"/>
</dbReference>